<comment type="caution">
    <text evidence="1">The sequence shown here is derived from an EMBL/GenBank/DDBJ whole genome shotgun (WGS) entry which is preliminary data.</text>
</comment>
<evidence type="ECO:0000313" key="2">
    <source>
        <dbReference type="Proteomes" id="UP000814033"/>
    </source>
</evidence>
<accession>A0ACB8R2C5</accession>
<proteinExistence type="predicted"/>
<reference evidence="1" key="1">
    <citation type="submission" date="2021-02" db="EMBL/GenBank/DDBJ databases">
        <authorList>
            <consortium name="DOE Joint Genome Institute"/>
            <person name="Ahrendt S."/>
            <person name="Looney B.P."/>
            <person name="Miyauchi S."/>
            <person name="Morin E."/>
            <person name="Drula E."/>
            <person name="Courty P.E."/>
            <person name="Chicoki N."/>
            <person name="Fauchery L."/>
            <person name="Kohler A."/>
            <person name="Kuo A."/>
            <person name="Labutti K."/>
            <person name="Pangilinan J."/>
            <person name="Lipzen A."/>
            <person name="Riley R."/>
            <person name="Andreopoulos W."/>
            <person name="He G."/>
            <person name="Johnson J."/>
            <person name="Barry K.W."/>
            <person name="Grigoriev I.V."/>
            <person name="Nagy L."/>
            <person name="Hibbett D."/>
            <person name="Henrissat B."/>
            <person name="Matheny P.B."/>
            <person name="Labbe J."/>
            <person name="Martin F."/>
        </authorList>
    </citation>
    <scope>NUCLEOTIDE SEQUENCE</scope>
    <source>
        <strain evidence="1">FP105234-sp</strain>
    </source>
</reference>
<organism evidence="1 2">
    <name type="scientific">Auriscalpium vulgare</name>
    <dbReference type="NCBI Taxonomy" id="40419"/>
    <lineage>
        <taxon>Eukaryota</taxon>
        <taxon>Fungi</taxon>
        <taxon>Dikarya</taxon>
        <taxon>Basidiomycota</taxon>
        <taxon>Agaricomycotina</taxon>
        <taxon>Agaricomycetes</taxon>
        <taxon>Russulales</taxon>
        <taxon>Auriscalpiaceae</taxon>
        <taxon>Auriscalpium</taxon>
    </lineage>
</organism>
<protein>
    <submittedName>
        <fullName evidence="1">Uncharacterized protein</fullName>
    </submittedName>
</protein>
<dbReference type="Proteomes" id="UP000814033">
    <property type="component" value="Unassembled WGS sequence"/>
</dbReference>
<gene>
    <name evidence="1" type="ORF">FA95DRAFT_1284565</name>
</gene>
<dbReference type="EMBL" id="MU276573">
    <property type="protein sequence ID" value="KAI0038173.1"/>
    <property type="molecule type" value="Genomic_DNA"/>
</dbReference>
<sequence>MVRRKSYFVSFQAFRFALPPRNAHTERLDSTRAPISAHMPTPVCHRTLANTPRSATHFQCSKWSLLARSLLLQSPRRHATLCSRNGRSRRFCPHQFAHADSTSLHVQRKPRSISEVPFWYVSRRRTLEHSSDVVVVLFRICAAPAQFSSPE</sequence>
<evidence type="ECO:0000313" key="1">
    <source>
        <dbReference type="EMBL" id="KAI0038173.1"/>
    </source>
</evidence>
<keyword evidence="2" id="KW-1185">Reference proteome</keyword>
<name>A0ACB8R2C5_9AGAM</name>
<reference evidence="1" key="2">
    <citation type="journal article" date="2022" name="New Phytol.">
        <title>Evolutionary transition to the ectomycorrhizal habit in the genomes of a hyperdiverse lineage of mushroom-forming fungi.</title>
        <authorList>
            <person name="Looney B."/>
            <person name="Miyauchi S."/>
            <person name="Morin E."/>
            <person name="Drula E."/>
            <person name="Courty P.E."/>
            <person name="Kohler A."/>
            <person name="Kuo A."/>
            <person name="LaButti K."/>
            <person name="Pangilinan J."/>
            <person name="Lipzen A."/>
            <person name="Riley R."/>
            <person name="Andreopoulos W."/>
            <person name="He G."/>
            <person name="Johnson J."/>
            <person name="Nolan M."/>
            <person name="Tritt A."/>
            <person name="Barry K.W."/>
            <person name="Grigoriev I.V."/>
            <person name="Nagy L.G."/>
            <person name="Hibbett D."/>
            <person name="Henrissat B."/>
            <person name="Matheny P.B."/>
            <person name="Labbe J."/>
            <person name="Martin F.M."/>
        </authorList>
    </citation>
    <scope>NUCLEOTIDE SEQUENCE</scope>
    <source>
        <strain evidence="1">FP105234-sp</strain>
    </source>
</reference>